<protein>
    <submittedName>
        <fullName evidence="1">Uncharacterized protein</fullName>
    </submittedName>
</protein>
<organism evidence="1 2">
    <name type="scientific">Segatella baroniae F0067</name>
    <dbReference type="NCBI Taxonomy" id="1115809"/>
    <lineage>
        <taxon>Bacteria</taxon>
        <taxon>Pseudomonadati</taxon>
        <taxon>Bacteroidota</taxon>
        <taxon>Bacteroidia</taxon>
        <taxon>Bacteroidales</taxon>
        <taxon>Prevotellaceae</taxon>
        <taxon>Segatella</taxon>
    </lineage>
</organism>
<dbReference type="AlphaFoldDB" id="U2QG47"/>
<proteinExistence type="predicted"/>
<accession>U2QG47</accession>
<gene>
    <name evidence="1" type="ORF">HMPREF9135_0459</name>
</gene>
<evidence type="ECO:0000313" key="2">
    <source>
        <dbReference type="Proteomes" id="UP000016648"/>
    </source>
</evidence>
<keyword evidence="2" id="KW-1185">Reference proteome</keyword>
<evidence type="ECO:0000313" key="1">
    <source>
        <dbReference type="EMBL" id="ERK40298.1"/>
    </source>
</evidence>
<name>U2QG47_9BACT</name>
<dbReference type="Proteomes" id="UP000016648">
    <property type="component" value="Unassembled WGS sequence"/>
</dbReference>
<reference evidence="1 2" key="1">
    <citation type="submission" date="2013-08" db="EMBL/GenBank/DDBJ databases">
        <authorList>
            <person name="Durkin A.S."/>
            <person name="Haft D.R."/>
            <person name="McCorrison J."/>
            <person name="Torralba M."/>
            <person name="Gillis M."/>
            <person name="Haft D.H."/>
            <person name="Methe B."/>
            <person name="Sutton G."/>
            <person name="Nelson K.E."/>
        </authorList>
    </citation>
    <scope>NUCLEOTIDE SEQUENCE [LARGE SCALE GENOMIC DNA]</scope>
    <source>
        <strain evidence="1 2">F0067</strain>
    </source>
</reference>
<dbReference type="EMBL" id="AWEY01000007">
    <property type="protein sequence ID" value="ERK40298.1"/>
    <property type="molecule type" value="Genomic_DNA"/>
</dbReference>
<comment type="caution">
    <text evidence="1">The sequence shown here is derived from an EMBL/GenBank/DDBJ whole genome shotgun (WGS) entry which is preliminary data.</text>
</comment>
<sequence>MKFISILREAHVSDEYAIAHSRLAIPILKKKVVLRVHGEPVLWQLRAIPAMLFHHQAFSSHALRP</sequence>